<accession>A0A501WJD0</accession>
<dbReference type="Gene3D" id="3.30.420.300">
    <property type="entry name" value="2-keto-3-deoxy-galactonokinase, substrate binding domain"/>
    <property type="match status" value="1"/>
</dbReference>
<dbReference type="GO" id="GO:0008671">
    <property type="term" value="F:2-dehydro-3-deoxygalactonokinase activity"/>
    <property type="evidence" value="ECO:0007669"/>
    <property type="project" value="InterPro"/>
</dbReference>
<protein>
    <submittedName>
        <fullName evidence="1">2-dehydro-3-deoxygalactonokinase</fullName>
    </submittedName>
</protein>
<keyword evidence="1" id="KW-0418">Kinase</keyword>
<comment type="caution">
    <text evidence="1">The sequence shown here is derived from an EMBL/GenBank/DDBJ whole genome shotgun (WGS) entry which is preliminary data.</text>
</comment>
<dbReference type="InterPro" id="IPR007729">
    <property type="entry name" value="DGOK"/>
</dbReference>
<keyword evidence="1" id="KW-0808">Transferase</keyword>
<organism evidence="1 2">
    <name type="scientific">Amaricoccus solimangrovi</name>
    <dbReference type="NCBI Taxonomy" id="2589815"/>
    <lineage>
        <taxon>Bacteria</taxon>
        <taxon>Pseudomonadati</taxon>
        <taxon>Pseudomonadota</taxon>
        <taxon>Alphaproteobacteria</taxon>
        <taxon>Rhodobacterales</taxon>
        <taxon>Paracoccaceae</taxon>
        <taxon>Amaricoccus</taxon>
    </lineage>
</organism>
<proteinExistence type="predicted"/>
<dbReference type="RefSeq" id="WP_140455422.1">
    <property type="nucleotide sequence ID" value="NZ_VFRP01000021.1"/>
</dbReference>
<evidence type="ECO:0000313" key="2">
    <source>
        <dbReference type="Proteomes" id="UP000319255"/>
    </source>
</evidence>
<dbReference type="InterPro" id="IPR042258">
    <property type="entry name" value="DGOK_N"/>
</dbReference>
<dbReference type="Pfam" id="PF05035">
    <property type="entry name" value="DGOK"/>
    <property type="match status" value="1"/>
</dbReference>
<dbReference type="Gene3D" id="3.30.420.310">
    <property type="entry name" value="2-keto-3-deoxy-galactonokinase, C-terminal domain"/>
    <property type="match status" value="1"/>
</dbReference>
<sequence>MGAPETEADPAVLEPAVVDWLAIDWGTSNLRAWAMTGAGEVLACRASEKGMGRLAPGEYPGVLSELIRGWTPRDPGRPLPVLICGMAGARQGWCEAPYLPVPTAPLGTGAVTPPDAPAGLAVRILPGLCQRAPRDEVMRGEETQIAGALARDPGFDGTICLPGTHCKWASVAGGAVTGFQSFLTGELFELLATRSVLRHGLAGAGEDPAAFDAAFGAAVGESLAEPGALPAGLFGIRAAGLLDGLAPDAGAGRLSGLLIGSELAACRPRWQDRPLVVIGAGRLSDLYAAALARAGAAEPKRLHATEATLAGLRAARALMELE</sequence>
<dbReference type="Proteomes" id="UP000319255">
    <property type="component" value="Unassembled WGS sequence"/>
</dbReference>
<dbReference type="GO" id="GO:0034194">
    <property type="term" value="P:D-galactonate catabolic process"/>
    <property type="evidence" value="ECO:0007669"/>
    <property type="project" value="InterPro"/>
</dbReference>
<dbReference type="InterPro" id="IPR042257">
    <property type="entry name" value="DGOK_C"/>
</dbReference>
<gene>
    <name evidence="1" type="ORF">FJM51_17465</name>
</gene>
<name>A0A501WJD0_9RHOB</name>
<dbReference type="EMBL" id="VFRP01000021">
    <property type="protein sequence ID" value="TPE48535.1"/>
    <property type="molecule type" value="Genomic_DNA"/>
</dbReference>
<reference evidence="1 2" key="1">
    <citation type="submission" date="2019-06" db="EMBL/GenBank/DDBJ databases">
        <title>A novel bacterium of genus Amaricoccus, isolated from marine sediment.</title>
        <authorList>
            <person name="Huang H."/>
            <person name="Mo K."/>
            <person name="Hu Y."/>
        </authorList>
    </citation>
    <scope>NUCLEOTIDE SEQUENCE [LARGE SCALE GENOMIC DNA]</scope>
    <source>
        <strain evidence="1 2">HB172011</strain>
    </source>
</reference>
<evidence type="ECO:0000313" key="1">
    <source>
        <dbReference type="EMBL" id="TPE48535.1"/>
    </source>
</evidence>
<dbReference type="AlphaFoldDB" id="A0A501WJD0"/>
<dbReference type="OrthoDB" id="256574at2"/>
<keyword evidence="2" id="KW-1185">Reference proteome</keyword>